<keyword evidence="1" id="KW-0175">Coiled coil</keyword>
<reference evidence="4" key="2">
    <citation type="journal article" date="2023" name="Science">
        <title>Genomic signatures of disease resistance in endangered staghorn corals.</title>
        <authorList>
            <person name="Vollmer S.V."/>
            <person name="Selwyn J.D."/>
            <person name="Despard B.A."/>
            <person name="Roesel C.L."/>
        </authorList>
    </citation>
    <scope>NUCLEOTIDE SEQUENCE</scope>
    <source>
        <strain evidence="4">K2</strain>
    </source>
</reference>
<organism evidence="4 5">
    <name type="scientific">Acropora cervicornis</name>
    <name type="common">Staghorn coral</name>
    <dbReference type="NCBI Taxonomy" id="6130"/>
    <lineage>
        <taxon>Eukaryota</taxon>
        <taxon>Metazoa</taxon>
        <taxon>Cnidaria</taxon>
        <taxon>Anthozoa</taxon>
        <taxon>Hexacorallia</taxon>
        <taxon>Scleractinia</taxon>
        <taxon>Astrocoeniina</taxon>
        <taxon>Acroporidae</taxon>
        <taxon>Acropora</taxon>
    </lineage>
</organism>
<feature type="coiled-coil region" evidence="1">
    <location>
        <begin position="190"/>
        <end position="217"/>
    </location>
</feature>
<dbReference type="PROSITE" id="PS50800">
    <property type="entry name" value="SAP"/>
    <property type="match status" value="1"/>
</dbReference>
<evidence type="ECO:0000313" key="5">
    <source>
        <dbReference type="Proteomes" id="UP001249851"/>
    </source>
</evidence>
<evidence type="ECO:0000256" key="2">
    <source>
        <dbReference type="SAM" id="MobiDB-lite"/>
    </source>
</evidence>
<feature type="domain" description="SAP" evidence="3">
    <location>
        <begin position="645"/>
        <end position="679"/>
    </location>
</feature>
<name>A0AAD9QCZ2_ACRCE</name>
<dbReference type="EMBL" id="JARQWQ010000042">
    <property type="protein sequence ID" value="KAK2558958.1"/>
    <property type="molecule type" value="Genomic_DNA"/>
</dbReference>
<feature type="compositionally biased region" description="Acidic residues" evidence="2">
    <location>
        <begin position="1040"/>
        <end position="1065"/>
    </location>
</feature>
<dbReference type="Pfam" id="PF02037">
    <property type="entry name" value="SAP"/>
    <property type="match status" value="1"/>
</dbReference>
<evidence type="ECO:0000256" key="1">
    <source>
        <dbReference type="SAM" id="Coils"/>
    </source>
</evidence>
<sequence>MSDFFGCGFARVAVKLSMLKPDGKVEHNNEARWKRYQCHFESPHNERFAVENRKFYHKRAKILSLNFKRWKTKDKSQYIDHFSHENWKDLPELEKKQHQRVDCQACAVHHYKFQTLFPSWGRKGSTGLQAVVNRTKEHVLKPSNSENVKPTLKAITKAAHKIYNEINQPFKELFGMSFAKAQTKTPELGLQEKKSTAQLKKERREKLRQEKNLIEGEWSKRDCDTMLATRQTYKQRQEQRLALFFETPDEAENRAAKRKNLEELGVRKRKRHSPNPDDLEFDKDGLLKEVKEMKEGDKINYSDIARRYGVMEQTPLGNMVIKEFLEANNVPLARFKQFRGKTPAARCRLCRMQGGEISVPQPRTNDQIRETLKSKIESGEYVIGEMIVPQTFKKVILKDGHVTTETFTVSGRKIPLSDIRERTLKEHEQLGLIRAYTDEYYDAMTREEIMKRLKQLGESAKVSEGAELNDTKEYLKGIERTRHLMIWADNLTLLNHGYLLMTVNVLYDEAMEEQGKGTIDVQSLVEKPQVYILAQCGSSEAEQLAYINTRKICLEGLNNKITTSGGIKMTDVMRLFHGDGPQQEFESGEQKGGHAGCTACSGDARRYSCLAVSLSRPYLSLNDRLNKVRQGPAGRSNRNGGLKPFKNLRLEELREECHARGLPSEGSKKDLEEIFKEEMGGIQRVPAMMFFDQEKTLDDVNLGLYEVLPTEPLHDVKEHICNVFTELPAHLEKEEKEEFHQIFECAFAGKEKLRGCDYRLAAVIVAQYLRGKVRVNVQSLLDSLTELSNLLYQKAESRSPRQVLRLHNTSFLHAMLCKEVIGQPKVLTSRKFYGRYWHSLTSHAAKQDRIISGRSTNTEEEERHFNSLQGITKLTNRRSGDIITPSLVRLQAEQQMASTRQINSVKAQESEISKYYKALPLFPNTIIPHRYILRNPKEYQVHLESISDFLCCGEGVWWQHIVSGVEFLDGPQEPNFRPQGPPLHHFRSSNLKLEEQQLKQCWQKCLADETKIPHRVIRLYDDSGNCIKMIYTNFLHEDGGQSDDEEGDVVDEGDHEDESDNETDQEQQVNDIEGLVKSVQLIDSENEAFPLNDKELSEFSYKENDSEFPETTNASSTTIPSKCQSPSASSTSKSTLDCQKAHSQIDTKLGNNIARILGETADVYQLDQARKNLKSHPTSDFYKNKYEDILVQMQTKILAQLRLLKKEHSTWEKEYCLKNDFHEPDLSDKRIQK</sequence>
<evidence type="ECO:0000259" key="3">
    <source>
        <dbReference type="PROSITE" id="PS50800"/>
    </source>
</evidence>
<keyword evidence="5" id="KW-1185">Reference proteome</keyword>
<dbReference type="AlphaFoldDB" id="A0AAD9QCZ2"/>
<comment type="caution">
    <text evidence="4">The sequence shown here is derived from an EMBL/GenBank/DDBJ whole genome shotgun (WGS) entry which is preliminary data.</text>
</comment>
<dbReference type="InterPro" id="IPR003034">
    <property type="entry name" value="SAP_dom"/>
</dbReference>
<protein>
    <recommendedName>
        <fullName evidence="3">SAP domain-containing protein</fullName>
    </recommendedName>
</protein>
<accession>A0AAD9QCZ2</accession>
<reference evidence="4" key="1">
    <citation type="journal article" date="2023" name="G3 (Bethesda)">
        <title>Whole genome assembly and annotation of the endangered Caribbean coral Acropora cervicornis.</title>
        <authorList>
            <person name="Selwyn J.D."/>
            <person name="Vollmer S.V."/>
        </authorList>
    </citation>
    <scope>NUCLEOTIDE SEQUENCE</scope>
    <source>
        <strain evidence="4">K2</strain>
    </source>
</reference>
<proteinExistence type="predicted"/>
<evidence type="ECO:0000313" key="4">
    <source>
        <dbReference type="EMBL" id="KAK2558958.1"/>
    </source>
</evidence>
<feature type="compositionally biased region" description="Polar residues" evidence="2">
    <location>
        <begin position="1109"/>
        <end position="1119"/>
    </location>
</feature>
<gene>
    <name evidence="4" type="ORF">P5673_018585</name>
</gene>
<feature type="compositionally biased region" description="Low complexity" evidence="2">
    <location>
        <begin position="1120"/>
        <end position="1135"/>
    </location>
</feature>
<feature type="region of interest" description="Disordered" evidence="2">
    <location>
        <begin position="1037"/>
        <end position="1070"/>
    </location>
</feature>
<feature type="region of interest" description="Disordered" evidence="2">
    <location>
        <begin position="1101"/>
        <end position="1135"/>
    </location>
</feature>
<dbReference type="Proteomes" id="UP001249851">
    <property type="component" value="Unassembled WGS sequence"/>
</dbReference>